<dbReference type="AlphaFoldDB" id="A0A062V502"/>
<accession>A0A062V502</accession>
<name>A0A062V502_9EURY</name>
<reference evidence="1 2" key="1">
    <citation type="journal article" date="2013" name="Nature">
        <title>Anaerobic oxidation of methane coupled to nitrate reduction in a novel archaeal lineage.</title>
        <authorList>
            <person name="Haroon M.F."/>
            <person name="Hu S."/>
            <person name="Shi Y."/>
            <person name="Imelfort M."/>
            <person name="Keller J."/>
            <person name="Hugenholtz P."/>
            <person name="Yuan Z."/>
            <person name="Tyson G.W."/>
        </authorList>
    </citation>
    <scope>NUCLEOTIDE SEQUENCE [LARGE SCALE GENOMIC DNA]</scope>
    <source>
        <strain evidence="1 2">ANME-2d</strain>
    </source>
</reference>
<evidence type="ECO:0000313" key="2">
    <source>
        <dbReference type="Proteomes" id="UP000027153"/>
    </source>
</evidence>
<gene>
    <name evidence="1" type="ORF">ANME2D_02435</name>
</gene>
<protein>
    <submittedName>
        <fullName evidence="1">Uncharacterized protein</fullName>
    </submittedName>
</protein>
<comment type="caution">
    <text evidence="1">The sequence shown here is derived from an EMBL/GenBank/DDBJ whole genome shotgun (WGS) entry which is preliminary data.</text>
</comment>
<dbReference type="Proteomes" id="UP000027153">
    <property type="component" value="Unassembled WGS sequence"/>
</dbReference>
<evidence type="ECO:0000313" key="1">
    <source>
        <dbReference type="EMBL" id="KCZ71698.1"/>
    </source>
</evidence>
<sequence length="72" mass="8500">MTYVSSLYRIELNISPVTKGEMYPVKTSLLIRLMKLLHALVFSSFHRIPRKMQLSTKKLFFGMLCRLSMQYI</sequence>
<proteinExistence type="predicted"/>
<dbReference type="EMBL" id="JMIY01000005">
    <property type="protein sequence ID" value="KCZ71698.1"/>
    <property type="molecule type" value="Genomic_DNA"/>
</dbReference>
<keyword evidence="2" id="KW-1185">Reference proteome</keyword>
<organism evidence="1 2">
    <name type="scientific">Candidatus Methanoperedens nitratireducens</name>
    <dbReference type="NCBI Taxonomy" id="1392998"/>
    <lineage>
        <taxon>Archaea</taxon>
        <taxon>Methanobacteriati</taxon>
        <taxon>Methanobacteriota</taxon>
        <taxon>Stenosarchaea group</taxon>
        <taxon>Methanomicrobia</taxon>
        <taxon>Methanosarcinales</taxon>
        <taxon>ANME-2 cluster</taxon>
        <taxon>Candidatus Methanoperedentaceae</taxon>
        <taxon>Candidatus Methanoperedens</taxon>
    </lineage>
</organism>